<dbReference type="InterPro" id="IPR002299">
    <property type="entry name" value="Porin_Neis"/>
</dbReference>
<dbReference type="GO" id="GO:0034220">
    <property type="term" value="P:monoatomic ion transmembrane transport"/>
    <property type="evidence" value="ECO:0007669"/>
    <property type="project" value="InterPro"/>
</dbReference>
<name>A0A318JJD0_9NEIS</name>
<dbReference type="Proteomes" id="UP000248395">
    <property type="component" value="Unassembled WGS sequence"/>
</dbReference>
<dbReference type="CDD" id="cd00342">
    <property type="entry name" value="gram_neg_porins"/>
    <property type="match status" value="1"/>
</dbReference>
<evidence type="ECO:0000256" key="5">
    <source>
        <dbReference type="ARBA" id="ARBA00022692"/>
    </source>
</evidence>
<dbReference type="RefSeq" id="WP_158527708.1">
    <property type="nucleotide sequence ID" value="NZ_QJKC01000005.1"/>
</dbReference>
<dbReference type="InterPro" id="IPR033900">
    <property type="entry name" value="Gram_neg_porin_domain"/>
</dbReference>
<protein>
    <submittedName>
        <fullName evidence="13">Putative porin</fullName>
    </submittedName>
</protein>
<keyword evidence="4" id="KW-1134">Transmembrane beta strand</keyword>
<evidence type="ECO:0000256" key="8">
    <source>
        <dbReference type="ARBA" id="ARBA00023114"/>
    </source>
</evidence>
<feature type="signal peptide" evidence="11">
    <location>
        <begin position="1"/>
        <end position="19"/>
    </location>
</feature>
<dbReference type="PRINTS" id="PR00182">
    <property type="entry name" value="ECOLNEIPORIN"/>
</dbReference>
<evidence type="ECO:0000256" key="10">
    <source>
        <dbReference type="ARBA" id="ARBA00023237"/>
    </source>
</evidence>
<organism evidence="13 14">
    <name type="scientific">Aquitalea magnusonii</name>
    <dbReference type="NCBI Taxonomy" id="332411"/>
    <lineage>
        <taxon>Bacteria</taxon>
        <taxon>Pseudomonadati</taxon>
        <taxon>Pseudomonadota</taxon>
        <taxon>Betaproteobacteria</taxon>
        <taxon>Neisseriales</taxon>
        <taxon>Chromobacteriaceae</taxon>
        <taxon>Aquitalea</taxon>
    </lineage>
</organism>
<evidence type="ECO:0000313" key="13">
    <source>
        <dbReference type="EMBL" id="PXX49196.1"/>
    </source>
</evidence>
<comment type="caution">
    <text evidence="13">The sequence shown here is derived from an EMBL/GenBank/DDBJ whole genome shotgun (WGS) entry which is preliminary data.</text>
</comment>
<sequence length="392" mass="41506">MQFKYLWAALFLLPLLAHADVTLYGTLDETIESVGTRGAANGQPGSSVRRISSDSSLLGFKGREELGNGLSAYWQVESNLWLDSAPSYATFGTRDSFVGLATPVGSVQAGLISPPTRVVAGMLDVNQGNTGIGMSGALLGKLGNILSTDGLLKSYGSATPADGNGNTLVRTSPFDTRRKNAVQYTSPSWQGLTATVGYDAVETRAAGASHTASVFDLGLTYRGGPWLLTSAYERIDTGVDDAASSTTQFRQVWNLRAGGYYRFGEVSRIGLLLDHTDGQLTPTAAASYQGSSLSQNVWYAQAVIGVGDHGRLISQYGESGKLQGSTASDSGRARHAELGYEYDLSRHTTLKAIYSQIWNHGSAAYDFGFSSIGTVPAGSTVHGLAMGLRHSF</sequence>
<dbReference type="InterPro" id="IPR023614">
    <property type="entry name" value="Porin_dom_sf"/>
</dbReference>
<dbReference type="InterPro" id="IPR050298">
    <property type="entry name" value="Gram-neg_bact_OMP"/>
</dbReference>
<keyword evidence="9" id="KW-0472">Membrane</keyword>
<keyword evidence="7" id="KW-0406">Ion transport</keyword>
<dbReference type="GO" id="GO:0015288">
    <property type="term" value="F:porin activity"/>
    <property type="evidence" value="ECO:0007669"/>
    <property type="project" value="UniProtKB-KW"/>
</dbReference>
<dbReference type="GO" id="GO:0046930">
    <property type="term" value="C:pore complex"/>
    <property type="evidence" value="ECO:0007669"/>
    <property type="project" value="UniProtKB-KW"/>
</dbReference>
<dbReference type="PRINTS" id="PR00184">
    <property type="entry name" value="NEISSPPORIN"/>
</dbReference>
<dbReference type="Gene3D" id="2.40.160.10">
    <property type="entry name" value="Porin"/>
    <property type="match status" value="1"/>
</dbReference>
<gene>
    <name evidence="13" type="ORF">DFR38_105239</name>
</gene>
<dbReference type="PANTHER" id="PTHR34501">
    <property type="entry name" value="PROTEIN YDDL-RELATED"/>
    <property type="match status" value="1"/>
</dbReference>
<keyword evidence="14" id="KW-1185">Reference proteome</keyword>
<feature type="domain" description="Porin" evidence="12">
    <location>
        <begin position="8"/>
        <end position="357"/>
    </location>
</feature>
<keyword evidence="8" id="KW-0626">Porin</keyword>
<evidence type="ECO:0000256" key="11">
    <source>
        <dbReference type="SAM" id="SignalP"/>
    </source>
</evidence>
<proteinExistence type="predicted"/>
<evidence type="ECO:0000256" key="3">
    <source>
        <dbReference type="ARBA" id="ARBA00022448"/>
    </source>
</evidence>
<dbReference type="SUPFAM" id="SSF56935">
    <property type="entry name" value="Porins"/>
    <property type="match status" value="1"/>
</dbReference>
<keyword evidence="3" id="KW-0813">Transport</keyword>
<evidence type="ECO:0000256" key="7">
    <source>
        <dbReference type="ARBA" id="ARBA00023065"/>
    </source>
</evidence>
<dbReference type="InterPro" id="IPR001702">
    <property type="entry name" value="Porin_Gram-ve"/>
</dbReference>
<evidence type="ECO:0000256" key="9">
    <source>
        <dbReference type="ARBA" id="ARBA00023136"/>
    </source>
</evidence>
<dbReference type="Pfam" id="PF13609">
    <property type="entry name" value="Porin_4"/>
    <property type="match status" value="1"/>
</dbReference>
<dbReference type="PANTHER" id="PTHR34501:SF9">
    <property type="entry name" value="MAJOR OUTER MEMBRANE PROTEIN P.IA"/>
    <property type="match status" value="1"/>
</dbReference>
<keyword evidence="10" id="KW-0998">Cell outer membrane</keyword>
<dbReference type="GO" id="GO:0009279">
    <property type="term" value="C:cell outer membrane"/>
    <property type="evidence" value="ECO:0007669"/>
    <property type="project" value="UniProtKB-SubCell"/>
</dbReference>
<comment type="subcellular location">
    <subcellularLocation>
        <location evidence="1">Cell outer membrane</location>
        <topology evidence="1">Multi-pass membrane protein</topology>
    </subcellularLocation>
</comment>
<reference evidence="13 14" key="1">
    <citation type="submission" date="2018-05" db="EMBL/GenBank/DDBJ databases">
        <title>Genomic Encyclopedia of Type Strains, Phase IV (KMG-IV): sequencing the most valuable type-strain genomes for metagenomic binning, comparative biology and taxonomic classification.</title>
        <authorList>
            <person name="Goeker M."/>
        </authorList>
    </citation>
    <scope>NUCLEOTIDE SEQUENCE [LARGE SCALE GENOMIC DNA]</scope>
    <source>
        <strain evidence="13 14">DSM 25134</strain>
    </source>
</reference>
<evidence type="ECO:0000259" key="12">
    <source>
        <dbReference type="Pfam" id="PF13609"/>
    </source>
</evidence>
<keyword evidence="5" id="KW-0812">Transmembrane</keyword>
<feature type="chain" id="PRO_5016384902" evidence="11">
    <location>
        <begin position="20"/>
        <end position="392"/>
    </location>
</feature>
<dbReference type="OrthoDB" id="5289162at2"/>
<keyword evidence="6 11" id="KW-0732">Signal</keyword>
<evidence type="ECO:0000313" key="14">
    <source>
        <dbReference type="Proteomes" id="UP000248395"/>
    </source>
</evidence>
<accession>A0A318JJD0</accession>
<dbReference type="EMBL" id="QJKC01000005">
    <property type="protein sequence ID" value="PXX49196.1"/>
    <property type="molecule type" value="Genomic_DNA"/>
</dbReference>
<dbReference type="AlphaFoldDB" id="A0A318JJD0"/>
<evidence type="ECO:0000256" key="1">
    <source>
        <dbReference type="ARBA" id="ARBA00004571"/>
    </source>
</evidence>
<evidence type="ECO:0000256" key="4">
    <source>
        <dbReference type="ARBA" id="ARBA00022452"/>
    </source>
</evidence>
<evidence type="ECO:0000256" key="6">
    <source>
        <dbReference type="ARBA" id="ARBA00022729"/>
    </source>
</evidence>
<evidence type="ECO:0000256" key="2">
    <source>
        <dbReference type="ARBA" id="ARBA00011233"/>
    </source>
</evidence>
<comment type="subunit">
    <text evidence="2">Homotrimer.</text>
</comment>